<keyword evidence="1" id="KW-0560">Oxidoreductase</keyword>
<evidence type="ECO:0000256" key="2">
    <source>
        <dbReference type="SAM" id="MobiDB-lite"/>
    </source>
</evidence>
<feature type="region of interest" description="Disordered" evidence="2">
    <location>
        <begin position="90"/>
        <end position="109"/>
    </location>
</feature>
<evidence type="ECO:0000256" key="1">
    <source>
        <dbReference type="ARBA" id="ARBA00023002"/>
    </source>
</evidence>
<proteinExistence type="predicted"/>
<dbReference type="GO" id="GO:0051536">
    <property type="term" value="F:iron-sulfur cluster binding"/>
    <property type="evidence" value="ECO:0007669"/>
    <property type="project" value="InterPro"/>
</dbReference>
<gene>
    <name evidence="3" type="ORF">D0544_02375</name>
</gene>
<evidence type="ECO:0000313" key="4">
    <source>
        <dbReference type="Proteomes" id="UP000280792"/>
    </source>
</evidence>
<dbReference type="EMBL" id="QWEZ01000001">
    <property type="protein sequence ID" value="RRJ83986.1"/>
    <property type="molecule type" value="Genomic_DNA"/>
</dbReference>
<reference evidence="3 4" key="2">
    <citation type="submission" date="2018-12" db="EMBL/GenBank/DDBJ databases">
        <title>Simiduia agarivorans gen. nov., sp. nov., a marine, agarolytic bacterium isolated from shallow coastal water from Keelung, Taiwan.</title>
        <authorList>
            <person name="Shieh W.Y."/>
        </authorList>
    </citation>
    <scope>NUCLEOTIDE SEQUENCE [LARGE SCALE GENOMIC DNA]</scope>
    <source>
        <strain evidence="3 4">GTF-13</strain>
    </source>
</reference>
<protein>
    <submittedName>
        <fullName evidence="3">(2Fe-2S)-binding protein</fullName>
    </submittedName>
</protein>
<organism evidence="3 4">
    <name type="scientific">Aestuariirhabdus litorea</name>
    <dbReference type="NCBI Taxonomy" id="2528527"/>
    <lineage>
        <taxon>Bacteria</taxon>
        <taxon>Pseudomonadati</taxon>
        <taxon>Pseudomonadota</taxon>
        <taxon>Gammaproteobacteria</taxon>
        <taxon>Oceanospirillales</taxon>
        <taxon>Aestuariirhabdaceae</taxon>
        <taxon>Aestuariirhabdus</taxon>
    </lineage>
</organism>
<accession>A0A3P3VQQ5</accession>
<dbReference type="InterPro" id="IPR042204">
    <property type="entry name" value="2Fe-2S-bd_N"/>
</dbReference>
<dbReference type="Proteomes" id="UP000280792">
    <property type="component" value="Unassembled WGS sequence"/>
</dbReference>
<dbReference type="Pfam" id="PF13510">
    <property type="entry name" value="Fer2_4"/>
    <property type="match status" value="1"/>
</dbReference>
<reference evidence="3 4" key="1">
    <citation type="submission" date="2018-08" db="EMBL/GenBank/DDBJ databases">
        <authorList>
            <person name="Khan S.A."/>
        </authorList>
    </citation>
    <scope>NUCLEOTIDE SEQUENCE [LARGE SCALE GENOMIC DNA]</scope>
    <source>
        <strain evidence="3 4">GTF-13</strain>
    </source>
</reference>
<keyword evidence="4" id="KW-1185">Reference proteome</keyword>
<dbReference type="Gene3D" id="3.10.20.440">
    <property type="entry name" value="2Fe-2S iron-sulphur cluster binding domain, sarcosine oxidase, alpha subunit, N-terminal domain"/>
    <property type="match status" value="1"/>
</dbReference>
<comment type="caution">
    <text evidence="3">The sequence shown here is derived from an EMBL/GenBank/DDBJ whole genome shotgun (WGS) entry which is preliminary data.</text>
</comment>
<dbReference type="SUPFAM" id="SSF54292">
    <property type="entry name" value="2Fe-2S ferredoxin-like"/>
    <property type="match status" value="1"/>
</dbReference>
<dbReference type="AlphaFoldDB" id="A0A3P3VQQ5"/>
<sequence>MFQPLSPDADSASLEIWIDQQPVRVPCGYSVAAALLLAGHRHQRDSLLSGRPRGTYCMMGVCYECLVEIDGIENRQACMTEVEAGMVIRRQRAAGQQDGPTPEALDHGH</sequence>
<evidence type="ECO:0000313" key="3">
    <source>
        <dbReference type="EMBL" id="RRJ83986.1"/>
    </source>
</evidence>
<dbReference type="GO" id="GO:0016491">
    <property type="term" value="F:oxidoreductase activity"/>
    <property type="evidence" value="ECO:0007669"/>
    <property type="project" value="UniProtKB-KW"/>
</dbReference>
<name>A0A3P3VQQ5_9GAMM</name>
<dbReference type="InterPro" id="IPR036010">
    <property type="entry name" value="2Fe-2S_ferredoxin-like_sf"/>
</dbReference>
<dbReference type="RefSeq" id="WP_125014412.1">
    <property type="nucleotide sequence ID" value="NZ_QWEZ01000001.1"/>
</dbReference>